<accession>A0A016TKY5</accession>
<evidence type="ECO:0000313" key="2">
    <source>
        <dbReference type="EMBL" id="EYC03351.1"/>
    </source>
</evidence>
<dbReference type="InterPro" id="IPR002223">
    <property type="entry name" value="Kunitz_BPTI"/>
</dbReference>
<dbReference type="PRINTS" id="PR00759">
    <property type="entry name" value="BASICPTASE"/>
</dbReference>
<feature type="domain" description="BPTI/Kunitz inhibitor" evidence="1">
    <location>
        <begin position="356"/>
        <end position="408"/>
    </location>
</feature>
<dbReference type="Pfam" id="PF00014">
    <property type="entry name" value="Kunitz_BPTI"/>
    <property type="match status" value="5"/>
</dbReference>
<organism evidence="2 3">
    <name type="scientific">Ancylostoma ceylanicum</name>
    <dbReference type="NCBI Taxonomy" id="53326"/>
    <lineage>
        <taxon>Eukaryota</taxon>
        <taxon>Metazoa</taxon>
        <taxon>Ecdysozoa</taxon>
        <taxon>Nematoda</taxon>
        <taxon>Chromadorea</taxon>
        <taxon>Rhabditida</taxon>
        <taxon>Rhabditina</taxon>
        <taxon>Rhabditomorpha</taxon>
        <taxon>Strongyloidea</taxon>
        <taxon>Ancylostomatidae</taxon>
        <taxon>Ancylostomatinae</taxon>
        <taxon>Ancylostoma</taxon>
    </lineage>
</organism>
<dbReference type="PROSITE" id="PS50279">
    <property type="entry name" value="BPTI_KUNITZ_2"/>
    <property type="match status" value="5"/>
</dbReference>
<dbReference type="PROSITE" id="PS00280">
    <property type="entry name" value="BPTI_KUNITZ_1"/>
    <property type="match status" value="2"/>
</dbReference>
<dbReference type="AlphaFoldDB" id="A0A016TKY5"/>
<name>A0A016TKY5_9BILA</name>
<comment type="caution">
    <text evidence="2">The sequence shown here is derived from an EMBL/GenBank/DDBJ whole genome shotgun (WGS) entry which is preliminary data.</text>
</comment>
<protein>
    <recommendedName>
        <fullName evidence="1">BPTI/Kunitz inhibitor domain-containing protein</fullName>
    </recommendedName>
</protein>
<dbReference type="Proteomes" id="UP000024635">
    <property type="component" value="Unassembled WGS sequence"/>
</dbReference>
<dbReference type="SMART" id="SM00289">
    <property type="entry name" value="WR1"/>
    <property type="match status" value="4"/>
</dbReference>
<dbReference type="PANTHER" id="PTHR46339">
    <property type="entry name" value="PROTEIN CBG15282-RELATED"/>
    <property type="match status" value="1"/>
</dbReference>
<dbReference type="Pfam" id="PF14625">
    <property type="entry name" value="Lustrin_cystein"/>
    <property type="match status" value="3"/>
</dbReference>
<dbReference type="SMART" id="SM00131">
    <property type="entry name" value="KU"/>
    <property type="match status" value="5"/>
</dbReference>
<dbReference type="CDD" id="cd00109">
    <property type="entry name" value="Kunitz-type"/>
    <property type="match status" value="2"/>
</dbReference>
<feature type="domain" description="BPTI/Kunitz inhibitor" evidence="1">
    <location>
        <begin position="71"/>
        <end position="124"/>
    </location>
</feature>
<dbReference type="Gene3D" id="4.10.410.10">
    <property type="entry name" value="Pancreatic trypsin inhibitor Kunitz domain"/>
    <property type="match status" value="5"/>
</dbReference>
<dbReference type="InterPro" id="IPR006150">
    <property type="entry name" value="Cys_repeat_1"/>
</dbReference>
<feature type="domain" description="BPTI/Kunitz inhibitor" evidence="1">
    <location>
        <begin position="247"/>
        <end position="299"/>
    </location>
</feature>
<evidence type="ECO:0000313" key="3">
    <source>
        <dbReference type="Proteomes" id="UP000024635"/>
    </source>
</evidence>
<evidence type="ECO:0000259" key="1">
    <source>
        <dbReference type="PROSITE" id="PS50279"/>
    </source>
</evidence>
<gene>
    <name evidence="2" type="primary">Acey_s0094.g2708</name>
    <name evidence="2" type="ORF">Y032_0094g2708</name>
</gene>
<dbReference type="SUPFAM" id="SSF57362">
    <property type="entry name" value="BPTI-like"/>
    <property type="match status" value="5"/>
</dbReference>
<dbReference type="CDD" id="cd22593">
    <property type="entry name" value="Kunitz_conkunitzin"/>
    <property type="match status" value="2"/>
</dbReference>
<dbReference type="InterPro" id="IPR036880">
    <property type="entry name" value="Kunitz_BPTI_sf"/>
</dbReference>
<sequence>MVEVTGIARGARHDECPTNGRNSLLYNRNTNTPSKCSLLNRDSWEFIGCDDYPEVHDCIAGLCCPTRALTCIQPMDAGYSSAGNFTTTRWYHDPISYSCQSFQFAGAGGNSNNFPTKVHCESYCLSNFICSEFGAVSPELIPQDSFLEVVPYSSGSQREGQRPVTRWYWNRTKKDCLPFVFFGQGGNFNNFLTKEHCSNFCSVALCPLGSPLLQSSGSPALCTSSAECPYPYFCHSGRCCPSSESVCNQPMSEGVPCLAAPLPRFWFNASAGNCQRFIYNGCQGNSNSFQSLEACQKACEGVEAEPRCPHGSALRIKYGKLRRCGANSFETECPMNYECVHDGTASGCCPTAEYICSLPRNSGRSCKQTPTLRWYFDGIASSCRSFLFHGCDGNINNFPTKQICDEFCPRTALSCPYGGEYHRRGNGEAVECSSDKQCPFNYFCTTMSRRGTELRLCCPTRLSICSQGKDEGINCGQPATRYFFDKFTQQCRPMHFLGCGGNSNNFPSKEICYNFCLSSGTTNFYSVTAYT</sequence>
<feature type="domain" description="BPTI/Kunitz inhibitor" evidence="1">
    <location>
        <begin position="148"/>
        <end position="201"/>
    </location>
</feature>
<dbReference type="InterPro" id="IPR020901">
    <property type="entry name" value="Prtase_inh_Kunz-CS"/>
</dbReference>
<reference evidence="3" key="1">
    <citation type="journal article" date="2015" name="Nat. Genet.">
        <title>The genome and transcriptome of the zoonotic hookworm Ancylostoma ceylanicum identify infection-specific gene families.</title>
        <authorList>
            <person name="Schwarz E.M."/>
            <person name="Hu Y."/>
            <person name="Antoshechkin I."/>
            <person name="Miller M.M."/>
            <person name="Sternberg P.W."/>
            <person name="Aroian R.V."/>
        </authorList>
    </citation>
    <scope>NUCLEOTIDE SEQUENCE</scope>
    <source>
        <strain evidence="3">HY135</strain>
    </source>
</reference>
<dbReference type="InterPro" id="IPR028150">
    <property type="entry name" value="Lustrin_cystein"/>
</dbReference>
<dbReference type="EMBL" id="JARK01001430">
    <property type="protein sequence ID" value="EYC03351.1"/>
    <property type="molecule type" value="Genomic_DNA"/>
</dbReference>
<keyword evidence="3" id="KW-1185">Reference proteome</keyword>
<proteinExistence type="predicted"/>
<feature type="domain" description="BPTI/Kunitz inhibitor" evidence="1">
    <location>
        <begin position="465"/>
        <end position="516"/>
    </location>
</feature>
<dbReference type="GO" id="GO:0004867">
    <property type="term" value="F:serine-type endopeptidase inhibitor activity"/>
    <property type="evidence" value="ECO:0007669"/>
    <property type="project" value="InterPro"/>
</dbReference>
<dbReference type="OrthoDB" id="5828391at2759"/>
<dbReference type="STRING" id="53326.A0A016TKY5"/>
<dbReference type="InterPro" id="IPR053014">
    <property type="entry name" value="Cuticle_assoc_divergent"/>
</dbReference>